<keyword evidence="6 8" id="KW-1133">Transmembrane helix</keyword>
<gene>
    <name evidence="10" type="ORF">K7432_016602</name>
</gene>
<evidence type="ECO:0000313" key="10">
    <source>
        <dbReference type="EMBL" id="KAK9759904.1"/>
    </source>
</evidence>
<protein>
    <recommendedName>
        <fullName evidence="9">Amino acid transporter transmembrane domain-containing protein</fullName>
    </recommendedName>
</protein>
<evidence type="ECO:0000256" key="5">
    <source>
        <dbReference type="ARBA" id="ARBA00022970"/>
    </source>
</evidence>
<evidence type="ECO:0000259" key="9">
    <source>
        <dbReference type="Pfam" id="PF01490"/>
    </source>
</evidence>
<feature type="transmembrane region" description="Helical" evidence="8">
    <location>
        <begin position="47"/>
        <end position="65"/>
    </location>
</feature>
<proteinExistence type="inferred from homology"/>
<feature type="transmembrane region" description="Helical" evidence="8">
    <location>
        <begin position="118"/>
        <end position="138"/>
    </location>
</feature>
<keyword evidence="3" id="KW-0813">Transport</keyword>
<comment type="caution">
    <text evidence="10">The sequence shown here is derived from an EMBL/GenBank/DDBJ whole genome shotgun (WGS) entry which is preliminary data.</text>
</comment>
<evidence type="ECO:0000256" key="4">
    <source>
        <dbReference type="ARBA" id="ARBA00022692"/>
    </source>
</evidence>
<keyword evidence="7 8" id="KW-0472">Membrane</keyword>
<evidence type="ECO:0000256" key="6">
    <source>
        <dbReference type="ARBA" id="ARBA00022989"/>
    </source>
</evidence>
<keyword evidence="11" id="KW-1185">Reference proteome</keyword>
<evidence type="ECO:0000256" key="8">
    <source>
        <dbReference type="SAM" id="Phobius"/>
    </source>
</evidence>
<evidence type="ECO:0000256" key="2">
    <source>
        <dbReference type="ARBA" id="ARBA00008066"/>
    </source>
</evidence>
<reference evidence="10 11" key="1">
    <citation type="submission" date="2023-04" db="EMBL/GenBank/DDBJ databases">
        <title>Genome of Basidiobolus ranarum AG-B5.</title>
        <authorList>
            <person name="Stajich J.E."/>
            <person name="Carter-House D."/>
            <person name="Gryganskyi A."/>
        </authorList>
    </citation>
    <scope>NUCLEOTIDE SEQUENCE [LARGE SCALE GENOMIC DNA]</scope>
    <source>
        <strain evidence="10 11">AG-B5</strain>
    </source>
</reference>
<dbReference type="Proteomes" id="UP001479436">
    <property type="component" value="Unassembled WGS sequence"/>
</dbReference>
<evidence type="ECO:0000256" key="1">
    <source>
        <dbReference type="ARBA" id="ARBA00004141"/>
    </source>
</evidence>
<dbReference type="EMBL" id="JASJQH010002847">
    <property type="protein sequence ID" value="KAK9759904.1"/>
    <property type="molecule type" value="Genomic_DNA"/>
</dbReference>
<sequence>MSSNANPTIIVTKETSKNSRSLSNELPELHATETEDVGTSSVPEVSFNLLNCIIGSGIFGLPFAIKEAGFFTGILVLTFVAYLTHVSLNILVHSGRKAKIYQYSLLAEHSLGRSAFHLLNFINWVDCFGSAITYLMIIGDTLPLLSRMYFPDVQILQSRSWMIIVVSFLFVLPICFWRNPSPLAKLSIISVICLPIMAVIVAMRAPLYAEEHHTEYNWFGDNVFPAIGKYERLV</sequence>
<organism evidence="10 11">
    <name type="scientific">Basidiobolus ranarum</name>
    <dbReference type="NCBI Taxonomy" id="34480"/>
    <lineage>
        <taxon>Eukaryota</taxon>
        <taxon>Fungi</taxon>
        <taxon>Fungi incertae sedis</taxon>
        <taxon>Zoopagomycota</taxon>
        <taxon>Entomophthoromycotina</taxon>
        <taxon>Basidiobolomycetes</taxon>
        <taxon>Basidiobolales</taxon>
        <taxon>Basidiobolaceae</taxon>
        <taxon>Basidiobolus</taxon>
    </lineage>
</organism>
<dbReference type="Pfam" id="PF01490">
    <property type="entry name" value="Aa_trans"/>
    <property type="match status" value="1"/>
</dbReference>
<name>A0ABR2WEH5_9FUNG</name>
<accession>A0ABR2WEH5</accession>
<evidence type="ECO:0000256" key="3">
    <source>
        <dbReference type="ARBA" id="ARBA00022448"/>
    </source>
</evidence>
<comment type="subcellular location">
    <subcellularLocation>
        <location evidence="1">Membrane</location>
        <topology evidence="1">Multi-pass membrane protein</topology>
    </subcellularLocation>
</comment>
<keyword evidence="4 8" id="KW-0812">Transmembrane</keyword>
<evidence type="ECO:0000256" key="7">
    <source>
        <dbReference type="ARBA" id="ARBA00023136"/>
    </source>
</evidence>
<comment type="similarity">
    <text evidence="2">Belongs to the amino acid/polyamine transporter 2 family.</text>
</comment>
<keyword evidence="5" id="KW-0029">Amino-acid transport</keyword>
<feature type="transmembrane region" description="Helical" evidence="8">
    <location>
        <begin position="158"/>
        <end position="176"/>
    </location>
</feature>
<dbReference type="InterPro" id="IPR013057">
    <property type="entry name" value="AA_transpt_TM"/>
</dbReference>
<feature type="transmembrane region" description="Helical" evidence="8">
    <location>
        <begin position="71"/>
        <end position="92"/>
    </location>
</feature>
<feature type="transmembrane region" description="Helical" evidence="8">
    <location>
        <begin position="188"/>
        <end position="209"/>
    </location>
</feature>
<evidence type="ECO:0000313" key="11">
    <source>
        <dbReference type="Proteomes" id="UP001479436"/>
    </source>
</evidence>
<dbReference type="PANTHER" id="PTHR22950:SF458">
    <property type="entry name" value="SODIUM-COUPLED NEUTRAL AMINO ACID TRANSPORTER 11-RELATED"/>
    <property type="match status" value="1"/>
</dbReference>
<dbReference type="PANTHER" id="PTHR22950">
    <property type="entry name" value="AMINO ACID TRANSPORTER"/>
    <property type="match status" value="1"/>
</dbReference>
<feature type="domain" description="Amino acid transporter transmembrane" evidence="9">
    <location>
        <begin position="39"/>
        <end position="210"/>
    </location>
</feature>